<sequence length="301" mass="33835">MALSYLHLFKDKSMSLWLDLLGAEIRYVDTKNFGTIRIAEAGKGNPETLILQHGINGHLEAYAKNIVPLSKDFHVIAFDYVGQGLSSKPVREYNPIMLAEQLGELMDALGIEKAHLSGESLGGWVSGHFAATNPHRVLRLMLNTAGGIPIVTEKGKQDLETFIGLNRRNIDNTPTYESVQARMHWLMHPSNRHLVDGELVDLRLRIYLRPESRAVLPKLNEILAHHDEYLIPLEKLPEGTLFLWTHDNPIHDTESVKAAQAKVPGSILYFMKGNAAHWPQYEAIDEFNDVALKFFRTGTVG</sequence>
<protein>
    <submittedName>
        <fullName evidence="2">HOMODA hydrolase (CmtE)</fullName>
        <ecNumber evidence="2">3.7.1.-</ecNumber>
    </submittedName>
</protein>
<dbReference type="STRING" id="266265.Bxe_A3549"/>
<accession>Q143Q0</accession>
<dbReference type="Gene3D" id="3.40.50.1820">
    <property type="entry name" value="alpha/beta hydrolase"/>
    <property type="match status" value="1"/>
</dbReference>
<dbReference type="EMBL" id="CP000270">
    <property type="protein sequence ID" value="ABE29439.1"/>
    <property type="molecule type" value="Genomic_DNA"/>
</dbReference>
<dbReference type="EC" id="3.7.1.-" evidence="2"/>
<dbReference type="PANTHER" id="PTHR46438:SF11">
    <property type="entry name" value="LIPASE-RELATED"/>
    <property type="match status" value="1"/>
</dbReference>
<name>Q143Q0_PARXL</name>
<dbReference type="Proteomes" id="UP000001817">
    <property type="component" value="Chromosome 1"/>
</dbReference>
<proteinExistence type="predicted"/>
<dbReference type="KEGG" id="bxe:Bxe_A3549"/>
<dbReference type="PANTHER" id="PTHR46438">
    <property type="entry name" value="ALPHA/BETA-HYDROLASES SUPERFAMILY PROTEIN"/>
    <property type="match status" value="1"/>
</dbReference>
<dbReference type="ESTHER" id="burxl-q143q0">
    <property type="family name" value="Carbon-carbon_bond_hydrolase"/>
</dbReference>
<evidence type="ECO:0000259" key="1">
    <source>
        <dbReference type="Pfam" id="PF00561"/>
    </source>
</evidence>
<dbReference type="Pfam" id="PF00561">
    <property type="entry name" value="Abhydrolase_1"/>
    <property type="match status" value="1"/>
</dbReference>
<keyword evidence="3" id="KW-1185">Reference proteome</keyword>
<dbReference type="PRINTS" id="PR00111">
    <property type="entry name" value="ABHYDROLASE"/>
</dbReference>
<gene>
    <name evidence="2" type="ORF">Bxe_A3549</name>
</gene>
<reference evidence="2 3" key="1">
    <citation type="journal article" date="2006" name="Proc. Natl. Acad. Sci. U.S.A.">
        <title>Burkholderia xenovorans LB400 harbors a multi-replicon, 9.73-Mbp genome shaped for versatility.</title>
        <authorList>
            <person name="Chain P.S."/>
            <person name="Denef V.J."/>
            <person name="Konstantinidis K.T."/>
            <person name="Vergez L.M."/>
            <person name="Agullo L."/>
            <person name="Reyes V.L."/>
            <person name="Hauser L."/>
            <person name="Cordova M."/>
            <person name="Gomez L."/>
            <person name="Gonzalez M."/>
            <person name="Land M."/>
            <person name="Lao V."/>
            <person name="Larimer F."/>
            <person name="LiPuma J.J."/>
            <person name="Mahenthiralingam E."/>
            <person name="Malfatti S.A."/>
            <person name="Marx C.J."/>
            <person name="Parnell J.J."/>
            <person name="Ramette A."/>
            <person name="Richardson P."/>
            <person name="Seeger M."/>
            <person name="Smith D."/>
            <person name="Spilker T."/>
            <person name="Sul W.J."/>
            <person name="Tsoi T.V."/>
            <person name="Ulrich L.E."/>
            <person name="Zhulin I.B."/>
            <person name="Tiedje J.M."/>
        </authorList>
    </citation>
    <scope>NUCLEOTIDE SEQUENCE [LARGE SCALE GENOMIC DNA]</scope>
    <source>
        <strain evidence="2 3">LB400</strain>
    </source>
</reference>
<feature type="domain" description="AB hydrolase-1" evidence="1">
    <location>
        <begin position="48"/>
        <end position="282"/>
    </location>
</feature>
<dbReference type="InterPro" id="IPR029058">
    <property type="entry name" value="AB_hydrolase_fold"/>
</dbReference>
<evidence type="ECO:0000313" key="2">
    <source>
        <dbReference type="EMBL" id="ABE29439.1"/>
    </source>
</evidence>
<organism evidence="2 3">
    <name type="scientific">Paraburkholderia xenovorans (strain LB400)</name>
    <dbReference type="NCBI Taxonomy" id="266265"/>
    <lineage>
        <taxon>Bacteria</taxon>
        <taxon>Pseudomonadati</taxon>
        <taxon>Pseudomonadota</taxon>
        <taxon>Betaproteobacteria</taxon>
        <taxon>Burkholderiales</taxon>
        <taxon>Burkholderiaceae</taxon>
        <taxon>Paraburkholderia</taxon>
    </lineage>
</organism>
<keyword evidence="2" id="KW-0378">Hydrolase</keyword>
<dbReference type="AlphaFoldDB" id="Q143Q0"/>
<dbReference type="InterPro" id="IPR000073">
    <property type="entry name" value="AB_hydrolase_1"/>
</dbReference>
<dbReference type="SUPFAM" id="SSF53474">
    <property type="entry name" value="alpha/beta-Hydrolases"/>
    <property type="match status" value="1"/>
</dbReference>
<dbReference type="eggNOG" id="COG0596">
    <property type="taxonomic scope" value="Bacteria"/>
</dbReference>
<dbReference type="GO" id="GO:0016787">
    <property type="term" value="F:hydrolase activity"/>
    <property type="evidence" value="ECO:0007669"/>
    <property type="project" value="UniProtKB-KW"/>
</dbReference>
<evidence type="ECO:0000313" key="3">
    <source>
        <dbReference type="Proteomes" id="UP000001817"/>
    </source>
</evidence>